<dbReference type="Proteomes" id="UP000001396">
    <property type="component" value="Unassembled WGS sequence"/>
</dbReference>
<evidence type="ECO:0000313" key="2">
    <source>
        <dbReference type="Proteomes" id="UP000001396"/>
    </source>
</evidence>
<gene>
    <name evidence="1" type="ORF">PPL_00142</name>
</gene>
<dbReference type="RefSeq" id="XP_020438455.1">
    <property type="nucleotide sequence ID" value="XM_020571181.1"/>
</dbReference>
<sequence length="111" mass="13079">MKLIGKLCFNQHADLIRQLTDTINQHVDLIRQHADAKKQMGEEINALNSKIREVKSFIYLRLIWEEEKDDRYQYNRFLELSLVSKGFLKVIQSLIIMSEANNNLVEEGIIF</sequence>
<organism evidence="1 2">
    <name type="scientific">Heterostelium pallidum (strain ATCC 26659 / Pp 5 / PN500)</name>
    <name type="common">Cellular slime mold</name>
    <name type="synonym">Polysphondylium pallidum</name>
    <dbReference type="NCBI Taxonomy" id="670386"/>
    <lineage>
        <taxon>Eukaryota</taxon>
        <taxon>Amoebozoa</taxon>
        <taxon>Evosea</taxon>
        <taxon>Eumycetozoa</taxon>
        <taxon>Dictyostelia</taxon>
        <taxon>Acytosteliales</taxon>
        <taxon>Acytosteliaceae</taxon>
        <taxon>Heterostelium</taxon>
    </lineage>
</organism>
<dbReference type="InParanoid" id="D3AVM7"/>
<proteinExistence type="predicted"/>
<name>D3AVM7_HETP5</name>
<dbReference type="AlphaFoldDB" id="D3AVM7"/>
<dbReference type="GeneID" id="31355676"/>
<protein>
    <submittedName>
        <fullName evidence="1">Uncharacterized protein</fullName>
    </submittedName>
</protein>
<reference evidence="1 2" key="1">
    <citation type="journal article" date="2011" name="Genome Res.">
        <title>Phylogeny-wide analysis of social amoeba genomes highlights ancient origins for complex intercellular communication.</title>
        <authorList>
            <person name="Heidel A.J."/>
            <person name="Lawal H.M."/>
            <person name="Felder M."/>
            <person name="Schilde C."/>
            <person name="Helps N.R."/>
            <person name="Tunggal B."/>
            <person name="Rivero F."/>
            <person name="John U."/>
            <person name="Schleicher M."/>
            <person name="Eichinger L."/>
            <person name="Platzer M."/>
            <person name="Noegel A.A."/>
            <person name="Schaap P."/>
            <person name="Gloeckner G."/>
        </authorList>
    </citation>
    <scope>NUCLEOTIDE SEQUENCE [LARGE SCALE GENOMIC DNA]</scope>
    <source>
        <strain evidence="2">ATCC 26659 / Pp 5 / PN500</strain>
    </source>
</reference>
<comment type="caution">
    <text evidence="1">The sequence shown here is derived from an EMBL/GenBank/DDBJ whole genome shotgun (WGS) entry which is preliminary data.</text>
</comment>
<accession>D3AVM7</accession>
<keyword evidence="2" id="KW-1185">Reference proteome</keyword>
<dbReference type="EMBL" id="ADBJ01000002">
    <property type="protein sequence ID" value="EFA86350.1"/>
    <property type="molecule type" value="Genomic_DNA"/>
</dbReference>
<evidence type="ECO:0000313" key="1">
    <source>
        <dbReference type="EMBL" id="EFA86350.1"/>
    </source>
</evidence>